<keyword evidence="2" id="KW-0547">Nucleotide-binding</keyword>
<reference evidence="2 3" key="1">
    <citation type="submission" date="2024-03" db="EMBL/GenBank/DDBJ databases">
        <title>Human intestinal bacterial collection.</title>
        <authorList>
            <person name="Pauvert C."/>
            <person name="Hitch T.C.A."/>
            <person name="Clavel T."/>
        </authorList>
    </citation>
    <scope>NUCLEOTIDE SEQUENCE [LARGE SCALE GENOMIC DNA]</scope>
    <source>
        <strain evidence="2 3">CLA-SR-H021</strain>
    </source>
</reference>
<protein>
    <submittedName>
        <fullName evidence="2">DNA/RNA helicase domain-containing protein</fullName>
    </submittedName>
</protein>
<sequence>MEAVKISEVIKLTGEELADKLWADVHEKVPVDRSDSEYRSWKQSLPKLIKVVNDAGLGNLMLAAEYKLPTGGRIDAMLLGYSAAEHTPLAVIVEIKQWSKEKIAIKDRGFTVIHVQNDGQGYPSIHPICQTNEYIKYMNRNHGSVLDGSLSVTACQYLFNFDATYKEELFEGDFEKYRHDQDKMFCMGEEGRFHEFLKHLFSAEEKDCFEAVSVLFEDNYRITDLDMEVFKDITNRPESIRLIEDQINCMECVNMSIDRLLAGTLDRKQMFIVTGAAGTGKTIVGFKLISDYCQAVRERRLNTEYKCAYTLPRSRTIKAVLDGIGGGLQTVFLNNLKDSFELLVVDEAHRVTDFDRKKGGTGHILNQANIVVVLQDDNQRVLGNEIGTLDNYRRFAKENGFTVQIFGLKLQKRAGFGGYVDHIDRLIYGGEAISCPKDNGLQIQVCETLKDMETAVSERHQSENSIKYYASYCWEWKSRNDSNAVDISITEGDYTFQKQWNPYTAEEQFRWYTDSIDKVGCIYTAQGLGYDYIALIWWDDLRWDCTQNKWIVNLDKVTRFDSQLRSTIRNHSVNYDYLMKNIYRVLLTRAKKGIYIWFKDQDTKKHFEEVVLPGNA</sequence>
<comment type="caution">
    <text evidence="2">The sequence shown here is derived from an EMBL/GenBank/DDBJ whole genome shotgun (WGS) entry which is preliminary data.</text>
</comment>
<organism evidence="2 3">
    <name type="scientific">Enterocloster hominis</name>
    <name type="common">ex Hitch et al. 2024</name>
    <dbReference type="NCBI Taxonomy" id="1917870"/>
    <lineage>
        <taxon>Bacteria</taxon>
        <taxon>Bacillati</taxon>
        <taxon>Bacillota</taxon>
        <taxon>Clostridia</taxon>
        <taxon>Lachnospirales</taxon>
        <taxon>Lachnospiraceae</taxon>
        <taxon>Enterocloster</taxon>
    </lineage>
</organism>
<dbReference type="RefSeq" id="WP_349118058.1">
    <property type="nucleotide sequence ID" value="NZ_JBBMFM010000018.1"/>
</dbReference>
<keyword evidence="2" id="KW-0347">Helicase</keyword>
<gene>
    <name evidence="2" type="ORF">WMQ36_07340</name>
</gene>
<proteinExistence type="predicted"/>
<dbReference type="InterPro" id="IPR027417">
    <property type="entry name" value="P-loop_NTPase"/>
</dbReference>
<dbReference type="Proteomes" id="UP001454086">
    <property type="component" value="Unassembled WGS sequence"/>
</dbReference>
<keyword evidence="2" id="KW-0378">Hydrolase</keyword>
<dbReference type="SUPFAM" id="SSF52540">
    <property type="entry name" value="P-loop containing nucleoside triphosphate hydrolases"/>
    <property type="match status" value="1"/>
</dbReference>
<dbReference type="GO" id="GO:0004386">
    <property type="term" value="F:helicase activity"/>
    <property type="evidence" value="ECO:0007669"/>
    <property type="project" value="UniProtKB-KW"/>
</dbReference>
<evidence type="ECO:0000259" key="1">
    <source>
        <dbReference type="Pfam" id="PF09848"/>
    </source>
</evidence>
<evidence type="ECO:0000313" key="3">
    <source>
        <dbReference type="Proteomes" id="UP001454086"/>
    </source>
</evidence>
<accession>A0ABV1D316</accession>
<dbReference type="InterPro" id="IPR018647">
    <property type="entry name" value="SLFN_3-like_DNA/RNA_helicase"/>
</dbReference>
<keyword evidence="2" id="KW-0067">ATP-binding</keyword>
<name>A0ABV1D316_9FIRM</name>
<dbReference type="EMBL" id="JBBMFM010000018">
    <property type="protein sequence ID" value="MEQ2424783.1"/>
    <property type="molecule type" value="Genomic_DNA"/>
</dbReference>
<feature type="domain" description="Schlafen group 3-like DNA/RNA helicase" evidence="1">
    <location>
        <begin position="268"/>
        <end position="600"/>
    </location>
</feature>
<dbReference type="Pfam" id="PF09848">
    <property type="entry name" value="SLFN-g3_helicase"/>
    <property type="match status" value="1"/>
</dbReference>
<evidence type="ECO:0000313" key="2">
    <source>
        <dbReference type="EMBL" id="MEQ2424783.1"/>
    </source>
</evidence>
<keyword evidence="3" id="KW-1185">Reference proteome</keyword>